<evidence type="ECO:0000313" key="5">
    <source>
        <dbReference type="EMBL" id="CAE8692514.1"/>
    </source>
</evidence>
<keyword evidence="2" id="KW-0812">Transmembrane</keyword>
<accession>A0A813K6I9</accession>
<sequence length="205" mass="20797">MGSQRNMNRAAMAAVALAAAASCHAAVTFVSSSRSPVGGAVRGVLPQLDFLDSAEESFDRATSFDRAGVRPAEEPASFFSSSAAARSLGLGAFLGLVLVFSAGPQSAFAEDGAVAEGPDLTGSFPFLLGFAVVGLGLPALVVISDSKGKRQNVNSEEEEKKALAEEKAAEEAKAQAATLKIAVPVVGVLAVAAFAYTVVLPNLAP</sequence>
<feature type="coiled-coil region" evidence="1">
    <location>
        <begin position="146"/>
        <end position="180"/>
    </location>
</feature>
<name>A0A813K6I9_POLGL</name>
<feature type="signal peptide" evidence="3">
    <location>
        <begin position="1"/>
        <end position="25"/>
    </location>
</feature>
<dbReference type="Proteomes" id="UP000654075">
    <property type="component" value="Unassembled WGS sequence"/>
</dbReference>
<organism evidence="5 6">
    <name type="scientific">Polarella glacialis</name>
    <name type="common">Dinoflagellate</name>
    <dbReference type="NCBI Taxonomy" id="89957"/>
    <lineage>
        <taxon>Eukaryota</taxon>
        <taxon>Sar</taxon>
        <taxon>Alveolata</taxon>
        <taxon>Dinophyceae</taxon>
        <taxon>Suessiales</taxon>
        <taxon>Suessiaceae</taxon>
        <taxon>Polarella</taxon>
    </lineage>
</organism>
<protein>
    <submittedName>
        <fullName evidence="5">Uncharacterized protein</fullName>
    </submittedName>
</protein>
<dbReference type="Proteomes" id="UP000626109">
    <property type="component" value="Unassembled WGS sequence"/>
</dbReference>
<dbReference type="PROSITE" id="PS51257">
    <property type="entry name" value="PROKAR_LIPOPROTEIN"/>
    <property type="match status" value="1"/>
</dbReference>
<keyword evidence="2" id="KW-1133">Transmembrane helix</keyword>
<evidence type="ECO:0000313" key="7">
    <source>
        <dbReference type="Proteomes" id="UP000654075"/>
    </source>
</evidence>
<evidence type="ECO:0000256" key="1">
    <source>
        <dbReference type="SAM" id="Coils"/>
    </source>
</evidence>
<feature type="chain" id="PRO_5036408954" evidence="3">
    <location>
        <begin position="26"/>
        <end position="205"/>
    </location>
</feature>
<evidence type="ECO:0000256" key="3">
    <source>
        <dbReference type="SAM" id="SignalP"/>
    </source>
</evidence>
<keyword evidence="2" id="KW-0472">Membrane</keyword>
<evidence type="ECO:0000313" key="6">
    <source>
        <dbReference type="Proteomes" id="UP000626109"/>
    </source>
</evidence>
<dbReference type="EMBL" id="CAJNNW010027649">
    <property type="protein sequence ID" value="CAE8692514.1"/>
    <property type="molecule type" value="Genomic_DNA"/>
</dbReference>
<proteinExistence type="predicted"/>
<dbReference type="AlphaFoldDB" id="A0A813K6I9"/>
<keyword evidence="1" id="KW-0175">Coiled coil</keyword>
<comment type="caution">
    <text evidence="5">The sequence shown here is derived from an EMBL/GenBank/DDBJ whole genome shotgun (WGS) entry which is preliminary data.</text>
</comment>
<reference evidence="5" key="1">
    <citation type="submission" date="2021-02" db="EMBL/GenBank/DDBJ databases">
        <authorList>
            <person name="Dougan E. K."/>
            <person name="Rhodes N."/>
            <person name="Thang M."/>
            <person name="Chan C."/>
        </authorList>
    </citation>
    <scope>NUCLEOTIDE SEQUENCE</scope>
</reference>
<feature type="transmembrane region" description="Helical" evidence="2">
    <location>
        <begin position="124"/>
        <end position="143"/>
    </location>
</feature>
<keyword evidence="3" id="KW-0732">Signal</keyword>
<dbReference type="EMBL" id="CAJNNV010031396">
    <property type="protein sequence ID" value="CAE8636026.1"/>
    <property type="molecule type" value="Genomic_DNA"/>
</dbReference>
<keyword evidence="7" id="KW-1185">Reference proteome</keyword>
<gene>
    <name evidence="4" type="ORF">PGLA1383_LOCUS51567</name>
    <name evidence="5" type="ORF">PGLA2088_LOCUS27906</name>
</gene>
<feature type="transmembrane region" description="Helical" evidence="2">
    <location>
        <begin position="181"/>
        <end position="199"/>
    </location>
</feature>
<evidence type="ECO:0000256" key="2">
    <source>
        <dbReference type="SAM" id="Phobius"/>
    </source>
</evidence>
<evidence type="ECO:0000313" key="4">
    <source>
        <dbReference type="EMBL" id="CAE8636026.1"/>
    </source>
</evidence>